<dbReference type="RefSeq" id="WP_095914727.1">
    <property type="nucleotide sequence ID" value="NZ_CAUUPF010000016.1"/>
</dbReference>
<gene>
    <name evidence="1" type="ORF">CGC53_10565</name>
</gene>
<dbReference type="AlphaFoldDB" id="A0A250FC79"/>
<proteinExistence type="predicted"/>
<evidence type="ECO:0000313" key="2">
    <source>
        <dbReference type="Proteomes" id="UP000217276"/>
    </source>
</evidence>
<dbReference type="Proteomes" id="UP000217276">
    <property type="component" value="Chromosome"/>
</dbReference>
<dbReference type="KEGG" id="clk:CGC53_10565"/>
<organism evidence="1 2">
    <name type="scientific">Capnocytophaga leadbetteri</name>
    <dbReference type="NCBI Taxonomy" id="327575"/>
    <lineage>
        <taxon>Bacteria</taxon>
        <taxon>Pseudomonadati</taxon>
        <taxon>Bacteroidota</taxon>
        <taxon>Flavobacteriia</taxon>
        <taxon>Flavobacteriales</taxon>
        <taxon>Flavobacteriaceae</taxon>
        <taxon>Capnocytophaga</taxon>
    </lineage>
</organism>
<keyword evidence="2" id="KW-1185">Reference proteome</keyword>
<name>A0A250FC79_9FLAO</name>
<protein>
    <submittedName>
        <fullName evidence="1">Uncharacterized protein</fullName>
    </submittedName>
</protein>
<sequence length="201" mass="23918">MFFSKLFNKIELTSEMKLMAESLIDNKWFRNCGKVNNFNIPFNYQFASEIDEVEKQLSYRNDIKGFVTLENLFIEAGFRGQIFLSLHNKKEHNSWNRVTDLIVKNYTKNKKFDFSKIESLYFDSVYNINVNLFLKEVFITTLREVYFQSKIENYPFFFTKIIDIYLKGNIITGWGGKFSNHNQQIKEISPISPEEGFLTIW</sequence>
<evidence type="ECO:0000313" key="1">
    <source>
        <dbReference type="EMBL" id="ATA82753.1"/>
    </source>
</evidence>
<reference evidence="2" key="1">
    <citation type="submission" date="2017-06" db="EMBL/GenBank/DDBJ databases">
        <title>Capnocytophaga spp. assemblies.</title>
        <authorList>
            <person name="Gulvik C.A."/>
        </authorList>
    </citation>
    <scope>NUCLEOTIDE SEQUENCE [LARGE SCALE GENOMIC DNA]</scope>
    <source>
        <strain evidence="2">H6253</strain>
    </source>
</reference>
<dbReference type="EMBL" id="CP022384">
    <property type="protein sequence ID" value="ATA82753.1"/>
    <property type="molecule type" value="Genomic_DNA"/>
</dbReference>
<accession>A0A250FC79</accession>